<name>A0A1I7ZRH2_9BILA</name>
<feature type="region of interest" description="Disordered" evidence="1">
    <location>
        <begin position="1"/>
        <end position="20"/>
    </location>
</feature>
<evidence type="ECO:0000256" key="1">
    <source>
        <dbReference type="SAM" id="MobiDB-lite"/>
    </source>
</evidence>
<dbReference type="WBParaSite" id="L893_g29057.t1">
    <property type="protein sequence ID" value="L893_g29057.t1"/>
    <property type="gene ID" value="L893_g29057"/>
</dbReference>
<dbReference type="Proteomes" id="UP000095287">
    <property type="component" value="Unplaced"/>
</dbReference>
<protein>
    <submittedName>
        <fullName evidence="3">Uncharacterized protein</fullName>
    </submittedName>
</protein>
<evidence type="ECO:0000313" key="3">
    <source>
        <dbReference type="WBParaSite" id="L893_g29057.t1"/>
    </source>
</evidence>
<evidence type="ECO:0000313" key="2">
    <source>
        <dbReference type="Proteomes" id="UP000095287"/>
    </source>
</evidence>
<proteinExistence type="predicted"/>
<keyword evidence="2" id="KW-1185">Reference proteome</keyword>
<reference evidence="3" key="1">
    <citation type="submission" date="2016-11" db="UniProtKB">
        <authorList>
            <consortium name="WormBaseParasite"/>
        </authorList>
    </citation>
    <scope>IDENTIFICATION</scope>
</reference>
<dbReference type="AlphaFoldDB" id="A0A1I7ZRH2"/>
<accession>A0A1I7ZRH2</accession>
<sequence length="184" mass="20771">MNTEVLGTDEGPEGAQREPRRSLQKASYIFLLCLEEAFRRKSVNGKRSVIELFPMAFSIPESAEENRCDCRESPESHVADPFWTALHDLDAFREAESSREHMAFERLLSLSVQLLIGLWEATRNQTPDREVGSKGDCLHPCQATVIEYRIRSLAFEQGVSIAPCLFYVLRSSLASVSLCFSPLK</sequence>
<organism evidence="2 3">
    <name type="scientific">Steinernema glaseri</name>
    <dbReference type="NCBI Taxonomy" id="37863"/>
    <lineage>
        <taxon>Eukaryota</taxon>
        <taxon>Metazoa</taxon>
        <taxon>Ecdysozoa</taxon>
        <taxon>Nematoda</taxon>
        <taxon>Chromadorea</taxon>
        <taxon>Rhabditida</taxon>
        <taxon>Tylenchina</taxon>
        <taxon>Panagrolaimomorpha</taxon>
        <taxon>Strongyloidoidea</taxon>
        <taxon>Steinernematidae</taxon>
        <taxon>Steinernema</taxon>
    </lineage>
</organism>